<dbReference type="GO" id="GO:0022625">
    <property type="term" value="C:cytosolic large ribosomal subunit"/>
    <property type="evidence" value="ECO:0007669"/>
    <property type="project" value="TreeGrafter"/>
</dbReference>
<dbReference type="InterPro" id="IPR047859">
    <property type="entry name" value="Ribosomal_bL17_CS"/>
</dbReference>
<evidence type="ECO:0000313" key="7">
    <source>
        <dbReference type="EMBL" id="AKQ03517.1"/>
    </source>
</evidence>
<dbReference type="GO" id="GO:0006412">
    <property type="term" value="P:translation"/>
    <property type="evidence" value="ECO:0007669"/>
    <property type="project" value="UniProtKB-UniRule"/>
</dbReference>
<gene>
    <name evidence="4" type="primary">rplQ</name>
</gene>
<evidence type="ECO:0000256" key="5">
    <source>
        <dbReference type="RuleBase" id="RU000660"/>
    </source>
</evidence>
<proteinExistence type="inferred from homology"/>
<reference evidence="7" key="1">
    <citation type="journal article" date="2015" name="ISME J.">
        <title>Aquifer environment selects for microbial species cohorts in sediment and groundwater.</title>
        <authorList>
            <person name="Hug L.A."/>
            <person name="Thomas B.C."/>
            <person name="Brown C.T."/>
            <person name="Frischkorn K.R."/>
            <person name="Williams K.H."/>
            <person name="Tringe S.G."/>
            <person name="Banfield J.F."/>
        </authorList>
    </citation>
    <scope>NUCLEOTIDE SEQUENCE</scope>
</reference>
<dbReference type="Gene3D" id="3.90.1030.10">
    <property type="entry name" value="Ribosomal protein L17"/>
    <property type="match status" value="1"/>
</dbReference>
<dbReference type="PANTHER" id="PTHR14413">
    <property type="entry name" value="RIBOSOMAL PROTEIN L17"/>
    <property type="match status" value="1"/>
</dbReference>
<evidence type="ECO:0000256" key="1">
    <source>
        <dbReference type="ARBA" id="ARBA00008777"/>
    </source>
</evidence>
<protein>
    <recommendedName>
        <fullName evidence="4">Large ribosomal subunit protein bL17</fullName>
    </recommendedName>
</protein>
<keyword evidence="3 4" id="KW-0687">Ribonucleoprotein</keyword>
<comment type="subunit">
    <text evidence="4">Part of the 50S ribosomal subunit. Contacts protein L32.</text>
</comment>
<organism evidence="7">
    <name type="scientific">uncultured Ignavibacteria bacterium Rifle_16ft_4_minimus_38087</name>
    <dbReference type="NCBI Taxonomy" id="1665104"/>
    <lineage>
        <taxon>Bacteria</taxon>
        <taxon>Pseudomonadati</taxon>
        <taxon>Ignavibacteriota</taxon>
        <taxon>Ignavibacteria</taxon>
        <taxon>environmental samples</taxon>
    </lineage>
</organism>
<dbReference type="NCBIfam" id="TIGR00059">
    <property type="entry name" value="L17"/>
    <property type="match status" value="1"/>
</dbReference>
<dbReference type="HAMAP" id="MF_01368">
    <property type="entry name" value="Ribosomal_bL17"/>
    <property type="match status" value="1"/>
</dbReference>
<dbReference type="GO" id="GO:0003735">
    <property type="term" value="F:structural constituent of ribosome"/>
    <property type="evidence" value="ECO:0007669"/>
    <property type="project" value="InterPro"/>
</dbReference>
<dbReference type="SUPFAM" id="SSF64263">
    <property type="entry name" value="Prokaryotic ribosomal protein L17"/>
    <property type="match status" value="1"/>
</dbReference>
<comment type="similarity">
    <text evidence="1 4 5">Belongs to the bacterial ribosomal protein bL17 family.</text>
</comment>
<dbReference type="InterPro" id="IPR036373">
    <property type="entry name" value="Ribosomal_bL17_sf"/>
</dbReference>
<evidence type="ECO:0000256" key="3">
    <source>
        <dbReference type="ARBA" id="ARBA00023274"/>
    </source>
</evidence>
<accession>A0A0H4TAP4</accession>
<keyword evidence="2 4" id="KW-0689">Ribosomal protein</keyword>
<dbReference type="EMBL" id="KT007015">
    <property type="protein sequence ID" value="AKQ03517.1"/>
    <property type="molecule type" value="Genomic_DNA"/>
</dbReference>
<evidence type="ECO:0000256" key="2">
    <source>
        <dbReference type="ARBA" id="ARBA00022980"/>
    </source>
</evidence>
<dbReference type="PROSITE" id="PS01167">
    <property type="entry name" value="RIBOSOMAL_L17"/>
    <property type="match status" value="1"/>
</dbReference>
<evidence type="ECO:0000256" key="4">
    <source>
        <dbReference type="HAMAP-Rule" id="MF_01368"/>
    </source>
</evidence>
<sequence>MRHLKSGRKLGRTHSHRKATLSALSVSLIQHKRIRTTTAKAKEARMVVERLITRAKRAVLREGDGKSKDVHARREAFSFLRDRSAVTSLFNDIVPKVSSRPGGYTRVVKLGQRRGDGAQVAVLELVDYNTGQEKQASKSAEKKVKGPRKKQTKEAKGKAQTAAAEPAAAKASSGKTEGRE</sequence>
<dbReference type="Pfam" id="PF01196">
    <property type="entry name" value="Ribosomal_L17"/>
    <property type="match status" value="1"/>
</dbReference>
<evidence type="ECO:0000256" key="6">
    <source>
        <dbReference type="SAM" id="MobiDB-lite"/>
    </source>
</evidence>
<dbReference type="InterPro" id="IPR000456">
    <property type="entry name" value="Ribosomal_bL17"/>
</dbReference>
<name>A0A0H4TAP4_9BACT</name>
<dbReference type="AlphaFoldDB" id="A0A0H4TAP4"/>
<feature type="compositionally biased region" description="Basic and acidic residues" evidence="6">
    <location>
        <begin position="135"/>
        <end position="144"/>
    </location>
</feature>
<dbReference type="PANTHER" id="PTHR14413:SF16">
    <property type="entry name" value="LARGE RIBOSOMAL SUBUNIT PROTEIN BL17M"/>
    <property type="match status" value="1"/>
</dbReference>
<feature type="compositionally biased region" description="Low complexity" evidence="6">
    <location>
        <begin position="158"/>
        <end position="180"/>
    </location>
</feature>
<feature type="region of interest" description="Disordered" evidence="6">
    <location>
        <begin position="131"/>
        <end position="180"/>
    </location>
</feature>